<organism evidence="1 2">
    <name type="scientific">Thermococcus celericrescens</name>
    <dbReference type="NCBI Taxonomy" id="227598"/>
    <lineage>
        <taxon>Archaea</taxon>
        <taxon>Methanobacteriati</taxon>
        <taxon>Methanobacteriota</taxon>
        <taxon>Thermococci</taxon>
        <taxon>Thermococcales</taxon>
        <taxon>Thermococcaceae</taxon>
        <taxon>Thermococcus</taxon>
    </lineage>
</organism>
<keyword evidence="2" id="KW-1185">Reference proteome</keyword>
<reference evidence="1 2" key="1">
    <citation type="submission" date="2015-10" db="EMBL/GenBank/DDBJ databases">
        <title>Draft genome sequence of Thermococcus celericrescens strain DSM 17994.</title>
        <authorList>
            <person name="Hong S.-J."/>
            <person name="Park C.-E."/>
            <person name="Shin J.-H."/>
        </authorList>
    </citation>
    <scope>NUCLEOTIDE SEQUENCE [LARGE SCALE GENOMIC DNA]</scope>
    <source>
        <strain evidence="1 2">DSM 17994</strain>
    </source>
</reference>
<dbReference type="STRING" id="227598.APY94_00710"/>
<accession>A0A117ITW7</accession>
<protein>
    <submittedName>
        <fullName evidence="1">Uncharacterized protein</fullName>
    </submittedName>
</protein>
<dbReference type="EMBL" id="LLYW01000002">
    <property type="protein sequence ID" value="KUH34734.1"/>
    <property type="molecule type" value="Genomic_DNA"/>
</dbReference>
<comment type="caution">
    <text evidence="1">The sequence shown here is derived from an EMBL/GenBank/DDBJ whole genome shotgun (WGS) entry which is preliminary data.</text>
</comment>
<evidence type="ECO:0000313" key="2">
    <source>
        <dbReference type="Proteomes" id="UP000053462"/>
    </source>
</evidence>
<dbReference type="Proteomes" id="UP000053462">
    <property type="component" value="Unassembled WGS sequence"/>
</dbReference>
<gene>
    <name evidence="1" type="ORF">APY94_00710</name>
</gene>
<evidence type="ECO:0000313" key="1">
    <source>
        <dbReference type="EMBL" id="KUH34734.1"/>
    </source>
</evidence>
<name>A0A117ITW7_9EURY</name>
<dbReference type="AlphaFoldDB" id="A0A117ITW7"/>
<sequence>MVFSAVASGCISGGGGEEETATIVMGVTDKVTDLDPSNAYDFYTWEVLNNVMEGLLTSSPP</sequence>
<proteinExistence type="predicted"/>